<gene>
    <name evidence="2" type="ORF">KC01_LOCUS4178</name>
</gene>
<dbReference type="EMBL" id="OZ035832">
    <property type="protein sequence ID" value="CAL1572133.1"/>
    <property type="molecule type" value="Genomic_DNA"/>
</dbReference>
<dbReference type="Proteomes" id="UP001497482">
    <property type="component" value="Chromosome 10"/>
</dbReference>
<feature type="compositionally biased region" description="Pro residues" evidence="1">
    <location>
        <begin position="1"/>
        <end position="10"/>
    </location>
</feature>
<reference evidence="2 3" key="1">
    <citation type="submission" date="2024-04" db="EMBL/GenBank/DDBJ databases">
        <authorList>
            <person name="Waldvogel A.-M."/>
            <person name="Schoenle A."/>
        </authorList>
    </citation>
    <scope>NUCLEOTIDE SEQUENCE [LARGE SCALE GENOMIC DNA]</scope>
</reference>
<dbReference type="AlphaFoldDB" id="A0AAV2J5G7"/>
<sequence>MCTSSRPPPDLLQTSSRPPRSAVGHTMKRSSSSSSLSTRHLCVRPAVLSLRAPPEEAPPSRRWDGGVSRVNVVFIFHYERGQAQT</sequence>
<protein>
    <submittedName>
        <fullName evidence="2">Uncharacterized protein</fullName>
    </submittedName>
</protein>
<organism evidence="2 3">
    <name type="scientific">Knipowitschia caucasica</name>
    <name type="common">Caucasian dwarf goby</name>
    <name type="synonym">Pomatoschistus caucasicus</name>
    <dbReference type="NCBI Taxonomy" id="637954"/>
    <lineage>
        <taxon>Eukaryota</taxon>
        <taxon>Metazoa</taxon>
        <taxon>Chordata</taxon>
        <taxon>Craniata</taxon>
        <taxon>Vertebrata</taxon>
        <taxon>Euteleostomi</taxon>
        <taxon>Actinopterygii</taxon>
        <taxon>Neopterygii</taxon>
        <taxon>Teleostei</taxon>
        <taxon>Neoteleostei</taxon>
        <taxon>Acanthomorphata</taxon>
        <taxon>Gobiaria</taxon>
        <taxon>Gobiiformes</taxon>
        <taxon>Gobioidei</taxon>
        <taxon>Gobiidae</taxon>
        <taxon>Gobiinae</taxon>
        <taxon>Knipowitschia</taxon>
    </lineage>
</organism>
<name>A0AAV2J5G7_KNICA</name>
<evidence type="ECO:0000313" key="3">
    <source>
        <dbReference type="Proteomes" id="UP001497482"/>
    </source>
</evidence>
<accession>A0AAV2J5G7</accession>
<keyword evidence="3" id="KW-1185">Reference proteome</keyword>
<feature type="region of interest" description="Disordered" evidence="1">
    <location>
        <begin position="1"/>
        <end position="39"/>
    </location>
</feature>
<evidence type="ECO:0000256" key="1">
    <source>
        <dbReference type="SAM" id="MobiDB-lite"/>
    </source>
</evidence>
<proteinExistence type="predicted"/>
<evidence type="ECO:0000313" key="2">
    <source>
        <dbReference type="EMBL" id="CAL1572133.1"/>
    </source>
</evidence>